<organism evidence="2 3">
    <name type="scientific">Campylobacter upsaliensis</name>
    <dbReference type="NCBI Taxonomy" id="28080"/>
    <lineage>
        <taxon>Bacteria</taxon>
        <taxon>Pseudomonadati</taxon>
        <taxon>Campylobacterota</taxon>
        <taxon>Epsilonproteobacteria</taxon>
        <taxon>Campylobacterales</taxon>
        <taxon>Campylobacteraceae</taxon>
        <taxon>Campylobacter</taxon>
    </lineage>
</organism>
<protein>
    <submittedName>
        <fullName evidence="2">Uncharacterized protein</fullName>
    </submittedName>
</protein>
<dbReference type="AlphaFoldDB" id="A0A381EJE8"/>
<proteinExistence type="predicted"/>
<name>A0A381EJE8_CAMUP</name>
<evidence type="ECO:0000313" key="2">
    <source>
        <dbReference type="EMBL" id="SUX27043.1"/>
    </source>
</evidence>
<gene>
    <name evidence="2" type="ORF">NCTC12264_01287</name>
</gene>
<dbReference type="RefSeq" id="WP_115630390.1">
    <property type="nucleotide sequence ID" value="NZ_JANKIX010000065.1"/>
</dbReference>
<sequence length="130" mass="14819">MFGIAGTILSFFKGSAFFYIALALALGGIGFLYLSLEAEKARHEKAKSDLNISLEANHNLALSLETLKLEHRKQIEAISGANEAKEQVKERIEYVNRYIYKEYQRGENNLTKLFNAMANRLWEQDTNTSR</sequence>
<dbReference type="EMBL" id="UFUZ01000001">
    <property type="protein sequence ID" value="SUX27043.1"/>
    <property type="molecule type" value="Genomic_DNA"/>
</dbReference>
<keyword evidence="1" id="KW-0812">Transmembrane</keyword>
<evidence type="ECO:0000256" key="1">
    <source>
        <dbReference type="SAM" id="Phobius"/>
    </source>
</evidence>
<reference evidence="2 3" key="1">
    <citation type="submission" date="2018-06" db="EMBL/GenBank/DDBJ databases">
        <authorList>
            <consortium name="Pathogen Informatics"/>
            <person name="Doyle S."/>
        </authorList>
    </citation>
    <scope>NUCLEOTIDE SEQUENCE [LARGE SCALE GENOMIC DNA]</scope>
    <source>
        <strain evidence="2 3">NCTC12264</strain>
    </source>
</reference>
<keyword evidence="1" id="KW-0472">Membrane</keyword>
<feature type="transmembrane region" description="Helical" evidence="1">
    <location>
        <begin position="16"/>
        <end position="36"/>
    </location>
</feature>
<accession>A0A381EJE8</accession>
<evidence type="ECO:0000313" key="3">
    <source>
        <dbReference type="Proteomes" id="UP000254161"/>
    </source>
</evidence>
<keyword evidence="1" id="KW-1133">Transmembrane helix</keyword>
<dbReference type="Proteomes" id="UP000254161">
    <property type="component" value="Unassembled WGS sequence"/>
</dbReference>